<feature type="domain" description="Nudix hydrolase" evidence="10">
    <location>
        <begin position="171"/>
        <end position="295"/>
    </location>
</feature>
<evidence type="ECO:0000313" key="12">
    <source>
        <dbReference type="Proteomes" id="UP000711614"/>
    </source>
</evidence>
<evidence type="ECO:0000256" key="6">
    <source>
        <dbReference type="ARBA" id="ARBA00022801"/>
    </source>
</evidence>
<dbReference type="Proteomes" id="UP000711614">
    <property type="component" value="Unassembled WGS sequence"/>
</dbReference>
<evidence type="ECO:0000256" key="8">
    <source>
        <dbReference type="ARBA" id="ARBA00023027"/>
    </source>
</evidence>
<dbReference type="Pfam" id="PF00293">
    <property type="entry name" value="NUDIX"/>
    <property type="match status" value="1"/>
</dbReference>
<dbReference type="SUPFAM" id="SSF55811">
    <property type="entry name" value="Nudix"/>
    <property type="match status" value="1"/>
</dbReference>
<dbReference type="Gene3D" id="3.90.79.20">
    <property type="match status" value="1"/>
</dbReference>
<dbReference type="EMBL" id="JAGIOI010000001">
    <property type="protein sequence ID" value="MBP2413625.1"/>
    <property type="molecule type" value="Genomic_DNA"/>
</dbReference>
<protein>
    <recommendedName>
        <fullName evidence="4">NAD(+) diphosphatase</fullName>
        <ecNumber evidence="4">3.6.1.22</ecNumber>
    </recommendedName>
</protein>
<comment type="cofactor">
    <cofactor evidence="1">
        <name>Mg(2+)</name>
        <dbReference type="ChEBI" id="CHEBI:18420"/>
    </cofactor>
</comment>
<dbReference type="PROSITE" id="PS51462">
    <property type="entry name" value="NUDIX"/>
    <property type="match status" value="1"/>
</dbReference>
<dbReference type="InterPro" id="IPR020084">
    <property type="entry name" value="NUDIX_hydrolase_CS"/>
</dbReference>
<evidence type="ECO:0000256" key="9">
    <source>
        <dbReference type="ARBA" id="ARBA00023679"/>
    </source>
</evidence>
<organism evidence="11 12">
    <name type="scientific">Arthrobacter stackebrandtii</name>
    <dbReference type="NCBI Taxonomy" id="272161"/>
    <lineage>
        <taxon>Bacteria</taxon>
        <taxon>Bacillati</taxon>
        <taxon>Actinomycetota</taxon>
        <taxon>Actinomycetes</taxon>
        <taxon>Micrococcales</taxon>
        <taxon>Micrococcaceae</taxon>
        <taxon>Arthrobacter</taxon>
    </lineage>
</organism>
<comment type="similarity">
    <text evidence="3">Belongs to the Nudix hydrolase family. NudC subfamily.</text>
</comment>
<dbReference type="InterPro" id="IPR049734">
    <property type="entry name" value="NudC-like_C"/>
</dbReference>
<dbReference type="InterPro" id="IPR015797">
    <property type="entry name" value="NUDIX_hydrolase-like_dom_sf"/>
</dbReference>
<proteinExistence type="inferred from homology"/>
<reference evidence="11 12" key="1">
    <citation type="submission" date="2021-03" db="EMBL/GenBank/DDBJ databases">
        <title>Sequencing the genomes of 1000 actinobacteria strains.</title>
        <authorList>
            <person name="Klenk H.-P."/>
        </authorList>
    </citation>
    <scope>NUCLEOTIDE SEQUENCE [LARGE SCALE GENOMIC DNA]</scope>
    <source>
        <strain evidence="11 12">DSM 16005</strain>
    </source>
</reference>
<dbReference type="InterPro" id="IPR015375">
    <property type="entry name" value="NADH_PPase-like_N"/>
</dbReference>
<keyword evidence="5" id="KW-0479">Metal-binding</keyword>
<dbReference type="EC" id="3.6.1.22" evidence="4"/>
<comment type="caution">
    <text evidence="11">The sequence shown here is derived from an EMBL/GenBank/DDBJ whole genome shotgun (WGS) entry which is preliminary data.</text>
</comment>
<evidence type="ECO:0000256" key="2">
    <source>
        <dbReference type="ARBA" id="ARBA00001947"/>
    </source>
</evidence>
<dbReference type="Gene3D" id="3.90.79.10">
    <property type="entry name" value="Nucleoside Triphosphate Pyrophosphohydrolase"/>
    <property type="match status" value="1"/>
</dbReference>
<dbReference type="GO" id="GO:0016787">
    <property type="term" value="F:hydrolase activity"/>
    <property type="evidence" value="ECO:0007669"/>
    <property type="project" value="UniProtKB-KW"/>
</dbReference>
<evidence type="ECO:0000313" key="11">
    <source>
        <dbReference type="EMBL" id="MBP2413625.1"/>
    </source>
</evidence>
<comment type="catalytic activity">
    <reaction evidence="9">
        <text>a 5'-end NAD(+)-phospho-ribonucleoside in mRNA + H2O = a 5'-end phospho-adenosine-phospho-ribonucleoside in mRNA + beta-nicotinamide D-ribonucleotide + 2 H(+)</text>
        <dbReference type="Rhea" id="RHEA:60876"/>
        <dbReference type="Rhea" id="RHEA-COMP:15698"/>
        <dbReference type="Rhea" id="RHEA-COMP:15719"/>
        <dbReference type="ChEBI" id="CHEBI:14649"/>
        <dbReference type="ChEBI" id="CHEBI:15377"/>
        <dbReference type="ChEBI" id="CHEBI:15378"/>
        <dbReference type="ChEBI" id="CHEBI:144029"/>
        <dbReference type="ChEBI" id="CHEBI:144051"/>
    </reaction>
    <physiologicalReaction direction="left-to-right" evidence="9">
        <dbReference type="Rhea" id="RHEA:60877"/>
    </physiologicalReaction>
</comment>
<evidence type="ECO:0000256" key="3">
    <source>
        <dbReference type="ARBA" id="ARBA00009595"/>
    </source>
</evidence>
<evidence type="ECO:0000256" key="5">
    <source>
        <dbReference type="ARBA" id="ARBA00022723"/>
    </source>
</evidence>
<dbReference type="NCBIfam" id="NF001299">
    <property type="entry name" value="PRK00241.1"/>
    <property type="match status" value="1"/>
</dbReference>
<dbReference type="RefSeq" id="WP_209681057.1">
    <property type="nucleotide sequence ID" value="NZ_JAGIOI010000001.1"/>
</dbReference>
<evidence type="ECO:0000256" key="1">
    <source>
        <dbReference type="ARBA" id="ARBA00001946"/>
    </source>
</evidence>
<accession>A0ABS4YYI3</accession>
<keyword evidence="12" id="KW-1185">Reference proteome</keyword>
<dbReference type="InterPro" id="IPR015376">
    <property type="entry name" value="Znr_NADH_PPase"/>
</dbReference>
<gene>
    <name evidence="11" type="ORF">JOF48_002424</name>
</gene>
<comment type="cofactor">
    <cofactor evidence="2">
        <name>Zn(2+)</name>
        <dbReference type="ChEBI" id="CHEBI:29105"/>
    </cofactor>
</comment>
<dbReference type="Pfam" id="PF09296">
    <property type="entry name" value="NUDIX-like"/>
    <property type="match status" value="1"/>
</dbReference>
<sequence length="315" mass="33979">MTFASPTPEPVLDRQCEQRDAPGYLAAVLASASHRVVLFHRGKALLQGSGLGYFDPAELPEVLPAGTTSVFLGQVRPGQGHPLPDGTDLVLHVLPNDTENLDWVPGDSAFAGYRDAAQELHKGDAQVFIQAQAVANWHLSHTHCPRCGTPTEVEASGWVRGCAKDGSEHFPRTDPAVIVAIVGADGRILLANNFAWEENRYSTVAGFVEAGESAEDGAVREIAEEVGVHLHSLEYIGSQAWPFPRSLMLGFIGHTNDIDAAPDNVEVRAARWFGREELQQAVLSGEAAISHRQSIARTLIEEWYGGPILEPGDNA</sequence>
<dbReference type="Pfam" id="PF09297">
    <property type="entry name" value="Zn_ribbon_NUD"/>
    <property type="match status" value="1"/>
</dbReference>
<keyword evidence="6 11" id="KW-0378">Hydrolase</keyword>
<evidence type="ECO:0000256" key="7">
    <source>
        <dbReference type="ARBA" id="ARBA00022842"/>
    </source>
</evidence>
<dbReference type="PROSITE" id="PS00893">
    <property type="entry name" value="NUDIX_BOX"/>
    <property type="match status" value="1"/>
</dbReference>
<evidence type="ECO:0000256" key="4">
    <source>
        <dbReference type="ARBA" id="ARBA00012381"/>
    </source>
</evidence>
<dbReference type="CDD" id="cd03429">
    <property type="entry name" value="NUDIX_NADH_pyrophosphatase_Nudt13"/>
    <property type="match status" value="1"/>
</dbReference>
<name>A0ABS4YYI3_9MICC</name>
<dbReference type="PANTHER" id="PTHR42904">
    <property type="entry name" value="NUDIX HYDROLASE, NUDC SUBFAMILY"/>
    <property type="match status" value="1"/>
</dbReference>
<dbReference type="PANTHER" id="PTHR42904:SF6">
    <property type="entry name" value="NAD-CAPPED RNA HYDROLASE NUDT12"/>
    <property type="match status" value="1"/>
</dbReference>
<evidence type="ECO:0000259" key="10">
    <source>
        <dbReference type="PROSITE" id="PS51462"/>
    </source>
</evidence>
<keyword evidence="7" id="KW-0460">Magnesium</keyword>
<dbReference type="InterPro" id="IPR000086">
    <property type="entry name" value="NUDIX_hydrolase_dom"/>
</dbReference>
<dbReference type="InterPro" id="IPR050241">
    <property type="entry name" value="NAD-cap_RNA_hydrolase_NudC"/>
</dbReference>
<keyword evidence="8" id="KW-0520">NAD</keyword>